<dbReference type="AlphaFoldDB" id="A0A858T167"/>
<accession>A0A858T167</accession>
<dbReference type="Pfam" id="PF01312">
    <property type="entry name" value="Bac_export_2"/>
    <property type="match status" value="1"/>
</dbReference>
<name>A0A858T167_9RHOB</name>
<feature type="transmembrane region" description="Helical" evidence="2">
    <location>
        <begin position="37"/>
        <end position="59"/>
    </location>
</feature>
<organism evidence="3 4">
    <name type="scientific">Roseobacter ponti</name>
    <dbReference type="NCBI Taxonomy" id="1891787"/>
    <lineage>
        <taxon>Bacteria</taxon>
        <taxon>Pseudomonadati</taxon>
        <taxon>Pseudomonadota</taxon>
        <taxon>Alphaproteobacteria</taxon>
        <taxon>Rhodobacterales</taxon>
        <taxon>Roseobacteraceae</taxon>
        <taxon>Roseobacter</taxon>
    </lineage>
</organism>
<evidence type="ECO:0000313" key="3">
    <source>
        <dbReference type="EMBL" id="QJF52976.1"/>
    </source>
</evidence>
<keyword evidence="2" id="KW-0472">Membrane</keyword>
<dbReference type="PANTHER" id="PTHR30531">
    <property type="entry name" value="FLAGELLAR BIOSYNTHETIC PROTEIN FLHB"/>
    <property type="match status" value="1"/>
</dbReference>
<proteinExistence type="inferred from homology"/>
<keyword evidence="3" id="KW-0969">Cilium</keyword>
<comment type="similarity">
    <text evidence="1">Belongs to the type III secretion exporter family.</text>
</comment>
<feature type="transmembrane region" description="Helical" evidence="2">
    <location>
        <begin position="183"/>
        <end position="214"/>
    </location>
</feature>
<sequence length="362" mass="39327">MSDKDDSSDKSFDATPQKLLDARKKGEFARSAELLTAAGYSGLLIGLLVSGFSALTAFSETLMIIIDQPDALATLFFSGAAGPAAGGLMASLAGAITPVFAFPALAVLLSLFALRGIVFAPEKIKPKLSKISPLQNAKNKFGRTGLFQFTVSTVKLTVYSVCLGVFLNLRLDDMVQAIHSNPFAIVALLSEVCLSFLVVVVVVSGVIGVIDAVWQHFEHLRKNRMSRKEVMDEAKNSEGDPHVKQERRKRAQTFAASQMMADVPAADVIIVNPTHYAVALRWDKEKGRAPVCVAKGVDEIAKTIREIARENDVPIHSNPPTARALYATTEIDQEIAPEHYKAVAAAIRFAEAMRRRSKEKFV</sequence>
<evidence type="ECO:0000256" key="1">
    <source>
        <dbReference type="ARBA" id="ARBA00010690"/>
    </source>
</evidence>
<dbReference type="GO" id="GO:0005886">
    <property type="term" value="C:plasma membrane"/>
    <property type="evidence" value="ECO:0007669"/>
    <property type="project" value="TreeGrafter"/>
</dbReference>
<gene>
    <name evidence="3" type="ORF">G3256_18235</name>
</gene>
<dbReference type="Proteomes" id="UP000503308">
    <property type="component" value="Chromosome"/>
</dbReference>
<feature type="transmembrane region" description="Helical" evidence="2">
    <location>
        <begin position="146"/>
        <end position="171"/>
    </location>
</feature>
<keyword evidence="2" id="KW-1133">Transmembrane helix</keyword>
<keyword evidence="3" id="KW-0282">Flagellum</keyword>
<protein>
    <submittedName>
        <fullName evidence="3">Flagellar biosynthesis protein FlhB</fullName>
    </submittedName>
</protein>
<dbReference type="KEGG" id="rpon:G3256_18235"/>
<feature type="transmembrane region" description="Helical" evidence="2">
    <location>
        <begin position="71"/>
        <end position="93"/>
    </location>
</feature>
<dbReference type="PRINTS" id="PR00950">
    <property type="entry name" value="TYPE3IMSPROT"/>
</dbReference>
<keyword evidence="3" id="KW-0966">Cell projection</keyword>
<dbReference type="Gene3D" id="3.40.1690.10">
    <property type="entry name" value="secretion proteins EscU"/>
    <property type="match status" value="1"/>
</dbReference>
<dbReference type="SUPFAM" id="SSF160544">
    <property type="entry name" value="EscU C-terminal domain-like"/>
    <property type="match status" value="1"/>
</dbReference>
<dbReference type="RefSeq" id="WP_169642193.1">
    <property type="nucleotide sequence ID" value="NZ_CP048788.1"/>
</dbReference>
<keyword evidence="2" id="KW-0812">Transmembrane</keyword>
<dbReference type="EMBL" id="CP048788">
    <property type="protein sequence ID" value="QJF52976.1"/>
    <property type="molecule type" value="Genomic_DNA"/>
</dbReference>
<dbReference type="InterPro" id="IPR006135">
    <property type="entry name" value="T3SS_substrate_exporter"/>
</dbReference>
<dbReference type="PANTHER" id="PTHR30531:SF12">
    <property type="entry name" value="FLAGELLAR BIOSYNTHETIC PROTEIN FLHB"/>
    <property type="match status" value="1"/>
</dbReference>
<evidence type="ECO:0000256" key="2">
    <source>
        <dbReference type="SAM" id="Phobius"/>
    </source>
</evidence>
<evidence type="ECO:0000313" key="4">
    <source>
        <dbReference type="Proteomes" id="UP000503308"/>
    </source>
</evidence>
<feature type="transmembrane region" description="Helical" evidence="2">
    <location>
        <begin position="99"/>
        <end position="120"/>
    </location>
</feature>
<reference evidence="3 4" key="1">
    <citation type="submission" date="2020-02" db="EMBL/GenBank/DDBJ databases">
        <title>Genome sequence of Roseobacter ponti.</title>
        <authorList>
            <person name="Hollensteiner J."/>
            <person name="Schneider D."/>
            <person name="Poehlein A."/>
            <person name="Daniel R."/>
        </authorList>
    </citation>
    <scope>NUCLEOTIDE SEQUENCE [LARGE SCALE GENOMIC DNA]</scope>
    <source>
        <strain evidence="3 4">DSM 106830</strain>
    </source>
</reference>
<dbReference type="InterPro" id="IPR029025">
    <property type="entry name" value="T3SS_substrate_exporter_C"/>
</dbReference>
<keyword evidence="4" id="KW-1185">Reference proteome</keyword>
<dbReference type="Gene3D" id="6.10.250.2080">
    <property type="match status" value="1"/>
</dbReference>
<dbReference type="GO" id="GO:0009306">
    <property type="term" value="P:protein secretion"/>
    <property type="evidence" value="ECO:0007669"/>
    <property type="project" value="InterPro"/>
</dbReference>